<gene>
    <name evidence="1" type="ORF">NRB20_61500</name>
</gene>
<dbReference type="RefSeq" id="WP_153414817.1">
    <property type="nucleotide sequence ID" value="NZ_WEGK01000016.1"/>
</dbReference>
<dbReference type="Proteomes" id="UP000438448">
    <property type="component" value="Unassembled WGS sequence"/>
</dbReference>
<name>A0A7K0DB56_9NOCA</name>
<evidence type="ECO:0000313" key="2">
    <source>
        <dbReference type="Proteomes" id="UP000438448"/>
    </source>
</evidence>
<proteinExistence type="predicted"/>
<evidence type="ECO:0000313" key="1">
    <source>
        <dbReference type="EMBL" id="MQY23025.1"/>
    </source>
</evidence>
<organism evidence="1 2">
    <name type="scientific">Nocardia macrotermitis</name>
    <dbReference type="NCBI Taxonomy" id="2585198"/>
    <lineage>
        <taxon>Bacteria</taxon>
        <taxon>Bacillati</taxon>
        <taxon>Actinomycetota</taxon>
        <taxon>Actinomycetes</taxon>
        <taxon>Mycobacteriales</taxon>
        <taxon>Nocardiaceae</taxon>
        <taxon>Nocardia</taxon>
    </lineage>
</organism>
<dbReference type="EMBL" id="WEGK01000016">
    <property type="protein sequence ID" value="MQY23025.1"/>
    <property type="molecule type" value="Genomic_DNA"/>
</dbReference>
<sequence length="222" mass="22997">MTEHSSHRSPRSTRAVVPASVWACGRGPIDPADRWPTALLERAVHEFSDPDDRVLLVAWPAPAAEPPLTAAPSDTGAALGVVERLGRHGWTETGWAGPGVSGPVRSAELVVASLLPAVADPVAAADTVAALAMARLSEGGLLVVLARCGHTEDGVLSDPAGSVALAAQAADLLYLQHLIATPVSEATIPSPRLDPSTPSHGAHVVTHTDLFVFLRPRTDAAR</sequence>
<dbReference type="OrthoDB" id="3669717at2"/>
<keyword evidence="2" id="KW-1185">Reference proteome</keyword>
<protein>
    <submittedName>
        <fullName evidence="1">Uncharacterized protein</fullName>
    </submittedName>
</protein>
<accession>A0A7K0DB56</accession>
<reference evidence="1 2" key="1">
    <citation type="submission" date="2019-10" db="EMBL/GenBank/DDBJ databases">
        <title>Nocardia macrotermitis sp. nov. and Nocardia aurantia sp. nov., isolated from the gut of fungus growing-termite Macrotermes natalensis.</title>
        <authorList>
            <person name="Benndorf R."/>
            <person name="Schwitalla J."/>
            <person name="Martin K."/>
            <person name="De Beer W."/>
            <person name="Kaster A.-K."/>
            <person name="Vollmers J."/>
            <person name="Poulsen M."/>
            <person name="Beemelmanns C."/>
        </authorList>
    </citation>
    <scope>NUCLEOTIDE SEQUENCE [LARGE SCALE GENOMIC DNA]</scope>
    <source>
        <strain evidence="1 2">RB20</strain>
    </source>
</reference>
<dbReference type="AlphaFoldDB" id="A0A7K0DB56"/>
<comment type="caution">
    <text evidence="1">The sequence shown here is derived from an EMBL/GenBank/DDBJ whole genome shotgun (WGS) entry which is preliminary data.</text>
</comment>